<evidence type="ECO:0000313" key="3">
    <source>
        <dbReference type="EMBL" id="WYY08858.1"/>
    </source>
</evidence>
<dbReference type="RefSeq" id="WP_084247534.1">
    <property type="nucleotide sequence ID" value="NZ_CP136137.1"/>
</dbReference>
<dbReference type="PROSITE" id="PS00455">
    <property type="entry name" value="AMP_BINDING"/>
    <property type="match status" value="1"/>
</dbReference>
<dbReference type="Pfam" id="PF13193">
    <property type="entry name" value="AMP-binding_C"/>
    <property type="match status" value="1"/>
</dbReference>
<evidence type="ECO:0000259" key="2">
    <source>
        <dbReference type="Pfam" id="PF13193"/>
    </source>
</evidence>
<sequence>MTTSPALTLARADGSVATRSQRDCLDRAGRLAAALHQEGLVAVGDNVGILSRNSIEFVEASIAVASAGGRPVPVNWHWTATEIGYVLSDADIAVVFTGPEFVQVAQEAAALVGRPVTVVPLALTPGRVDVEDLISGHHSTLEHVDGALAASLGLIYTSGTTGSPKGIVREPMTAMQILSVAGSTANRMGLRDGGTALVPGPLYHTSPNAIATLALRMGSNVVLMEKFDAEQMLSLIDRFAVEHVKVVPTMLSRLLSLPEAVRRSYDTSSLTHVVHSAAPCPPEIKRQTIAWLGDAVTEFYGCSEGGTITWISASEWSARPGSVGRPADGAGVMIVDDGGAPVPAGVDGHVTVRGADYWPRFRYLHHADAAPAFIDVGDIGHVDDDGYLYLTGRSAEIVNIGGTNVYPAEIESVALGHPSVEDAAAVGQPVADSDLGEQIVLYVVARPGGELDSDDLNAWLHDRLATVKLPSQIIVRAQLPRDDNGKLYRRALS</sequence>
<dbReference type="Pfam" id="PF00501">
    <property type="entry name" value="AMP-binding"/>
    <property type="match status" value="1"/>
</dbReference>
<dbReference type="InterPro" id="IPR000873">
    <property type="entry name" value="AMP-dep_synth/lig_dom"/>
</dbReference>
<name>A0ABZ2U5K0_9ACTN</name>
<accession>A0ABZ2U5K0</accession>
<evidence type="ECO:0000259" key="1">
    <source>
        <dbReference type="Pfam" id="PF00501"/>
    </source>
</evidence>
<feature type="domain" description="AMP-binding enzyme C-terminal" evidence="2">
    <location>
        <begin position="409"/>
        <end position="486"/>
    </location>
</feature>
<dbReference type="SUPFAM" id="SSF56801">
    <property type="entry name" value="Acetyl-CoA synthetase-like"/>
    <property type="match status" value="1"/>
</dbReference>
<evidence type="ECO:0000313" key="4">
    <source>
        <dbReference type="Proteomes" id="UP001479933"/>
    </source>
</evidence>
<reference evidence="3 4" key="1">
    <citation type="journal article" date="2023" name="Virus Evol.">
        <title>Computational host range prediction-The good, the bad, and the ugly.</title>
        <authorList>
            <person name="Howell A.A."/>
            <person name="Versoza C.J."/>
            <person name="Pfeifer S.P."/>
        </authorList>
    </citation>
    <scope>NUCLEOTIDE SEQUENCE [LARGE SCALE GENOMIC DNA]</scope>
    <source>
        <strain evidence="3 4">1610/1b</strain>
    </source>
</reference>
<protein>
    <submittedName>
        <fullName evidence="3">AMP-binding protein</fullName>
    </submittedName>
</protein>
<dbReference type="EMBL" id="CP136137">
    <property type="protein sequence ID" value="WYY08858.1"/>
    <property type="molecule type" value="Genomic_DNA"/>
</dbReference>
<dbReference type="InterPro" id="IPR045851">
    <property type="entry name" value="AMP-bd_C_sf"/>
</dbReference>
<keyword evidence="4" id="KW-1185">Reference proteome</keyword>
<dbReference type="InterPro" id="IPR042099">
    <property type="entry name" value="ANL_N_sf"/>
</dbReference>
<feature type="domain" description="AMP-dependent synthetase/ligase" evidence="1">
    <location>
        <begin position="20"/>
        <end position="355"/>
    </location>
</feature>
<organism evidence="3 4">
    <name type="scientific">Gordonia hydrophobica</name>
    <dbReference type="NCBI Taxonomy" id="40516"/>
    <lineage>
        <taxon>Bacteria</taxon>
        <taxon>Bacillati</taxon>
        <taxon>Actinomycetota</taxon>
        <taxon>Actinomycetes</taxon>
        <taxon>Mycobacteriales</taxon>
        <taxon>Gordoniaceae</taxon>
        <taxon>Gordonia</taxon>
    </lineage>
</organism>
<dbReference type="InterPro" id="IPR020845">
    <property type="entry name" value="AMP-binding_CS"/>
</dbReference>
<dbReference type="PANTHER" id="PTHR43201">
    <property type="entry name" value="ACYL-COA SYNTHETASE"/>
    <property type="match status" value="1"/>
</dbReference>
<dbReference type="Gene3D" id="3.30.300.30">
    <property type="match status" value="1"/>
</dbReference>
<dbReference type="PANTHER" id="PTHR43201:SF32">
    <property type="entry name" value="2-SUCCINYLBENZOATE--COA LIGASE, CHLOROPLASTIC_PEROXISOMAL"/>
    <property type="match status" value="1"/>
</dbReference>
<dbReference type="Proteomes" id="UP001479933">
    <property type="component" value="Chromosome"/>
</dbReference>
<gene>
    <name evidence="3" type="ORF">RVF87_07325</name>
</gene>
<dbReference type="Gene3D" id="3.40.50.12780">
    <property type="entry name" value="N-terminal domain of ligase-like"/>
    <property type="match status" value="1"/>
</dbReference>
<proteinExistence type="predicted"/>
<dbReference type="InterPro" id="IPR025110">
    <property type="entry name" value="AMP-bd_C"/>
</dbReference>